<dbReference type="InterPro" id="IPR001841">
    <property type="entry name" value="Znf_RING"/>
</dbReference>
<dbReference type="Gene3D" id="2.30.30.140">
    <property type="match status" value="1"/>
</dbReference>
<feature type="compositionally biased region" description="Acidic residues" evidence="3">
    <location>
        <begin position="59"/>
        <end position="77"/>
    </location>
</feature>
<dbReference type="InterPro" id="IPR016197">
    <property type="entry name" value="Chromo-like_dom_sf"/>
</dbReference>
<dbReference type="SUPFAM" id="SSF57850">
    <property type="entry name" value="RING/U-box"/>
    <property type="match status" value="1"/>
</dbReference>
<keyword evidence="6" id="KW-1185">Reference proteome</keyword>
<dbReference type="InterPro" id="IPR013083">
    <property type="entry name" value="Znf_RING/FYVE/PHD"/>
</dbReference>
<evidence type="ECO:0000256" key="3">
    <source>
        <dbReference type="SAM" id="MobiDB-lite"/>
    </source>
</evidence>
<feature type="region of interest" description="Disordered" evidence="3">
    <location>
        <begin position="269"/>
        <end position="302"/>
    </location>
</feature>
<evidence type="ECO:0000259" key="4">
    <source>
        <dbReference type="PROSITE" id="PS50089"/>
    </source>
</evidence>
<dbReference type="PROSITE" id="PS50089">
    <property type="entry name" value="ZF_RING_2"/>
    <property type="match status" value="1"/>
</dbReference>
<dbReference type="GO" id="GO:0008270">
    <property type="term" value="F:zinc ion binding"/>
    <property type="evidence" value="ECO:0007669"/>
    <property type="project" value="UniProtKB-KW"/>
</dbReference>
<feature type="compositionally biased region" description="Acidic residues" evidence="3">
    <location>
        <begin position="270"/>
        <end position="297"/>
    </location>
</feature>
<reference evidence="5 6" key="1">
    <citation type="journal article" date="2013" name="Curr. Biol.">
        <title>The Genome of the Foraminiferan Reticulomyxa filosa.</title>
        <authorList>
            <person name="Glockner G."/>
            <person name="Hulsmann N."/>
            <person name="Schleicher M."/>
            <person name="Noegel A.A."/>
            <person name="Eichinger L."/>
            <person name="Gallinger C."/>
            <person name="Pawlowski J."/>
            <person name="Sierra R."/>
            <person name="Euteneuer U."/>
            <person name="Pillet L."/>
            <person name="Moustafa A."/>
            <person name="Platzer M."/>
            <person name="Groth M."/>
            <person name="Szafranski K."/>
            <person name="Schliwa M."/>
        </authorList>
    </citation>
    <scope>NUCLEOTIDE SEQUENCE [LARGE SCALE GENOMIC DNA]</scope>
</reference>
<evidence type="ECO:0000256" key="2">
    <source>
        <dbReference type="SAM" id="Coils"/>
    </source>
</evidence>
<dbReference type="Proteomes" id="UP000023152">
    <property type="component" value="Unassembled WGS sequence"/>
</dbReference>
<keyword evidence="1" id="KW-0863">Zinc-finger</keyword>
<organism evidence="5 6">
    <name type="scientific">Reticulomyxa filosa</name>
    <dbReference type="NCBI Taxonomy" id="46433"/>
    <lineage>
        <taxon>Eukaryota</taxon>
        <taxon>Sar</taxon>
        <taxon>Rhizaria</taxon>
        <taxon>Retaria</taxon>
        <taxon>Foraminifera</taxon>
        <taxon>Monothalamids</taxon>
        <taxon>Reticulomyxidae</taxon>
        <taxon>Reticulomyxa</taxon>
    </lineage>
</organism>
<dbReference type="Gene3D" id="3.30.40.10">
    <property type="entry name" value="Zinc/RING finger domain, C3HC4 (zinc finger)"/>
    <property type="match status" value="1"/>
</dbReference>
<dbReference type="PANTHER" id="PTHR10044">
    <property type="entry name" value="INHIBITOR OF APOPTOSIS"/>
    <property type="match status" value="1"/>
</dbReference>
<dbReference type="AlphaFoldDB" id="X6MMT5"/>
<keyword evidence="2" id="KW-0175">Coiled coil</keyword>
<protein>
    <submittedName>
        <fullName evidence="5">Armadillo repeat-containing protein</fullName>
    </submittedName>
</protein>
<keyword evidence="1" id="KW-0479">Metal-binding</keyword>
<evidence type="ECO:0000256" key="1">
    <source>
        <dbReference type="PROSITE-ProRule" id="PRU00175"/>
    </source>
</evidence>
<gene>
    <name evidence="5" type="ORF">RFI_22996</name>
</gene>
<accession>X6MMT5</accession>
<keyword evidence="1" id="KW-0862">Zinc</keyword>
<evidence type="ECO:0000313" key="5">
    <source>
        <dbReference type="EMBL" id="ETO14370.1"/>
    </source>
</evidence>
<comment type="caution">
    <text evidence="5">The sequence shown here is derived from an EMBL/GenBank/DDBJ whole genome shotgun (WGS) entry which is preliminary data.</text>
</comment>
<feature type="coiled-coil region" evidence="2">
    <location>
        <begin position="366"/>
        <end position="393"/>
    </location>
</feature>
<dbReference type="Pfam" id="PF13920">
    <property type="entry name" value="zf-C3HC4_3"/>
    <property type="match status" value="1"/>
</dbReference>
<name>X6MMT5_RETFI</name>
<proteinExistence type="predicted"/>
<dbReference type="SMART" id="SM00184">
    <property type="entry name" value="RING"/>
    <property type="match status" value="1"/>
</dbReference>
<feature type="domain" description="RING-type" evidence="4">
    <location>
        <begin position="535"/>
        <end position="572"/>
    </location>
</feature>
<dbReference type="EMBL" id="ASPP01020069">
    <property type="protein sequence ID" value="ETO14370.1"/>
    <property type="molecule type" value="Genomic_DNA"/>
</dbReference>
<evidence type="ECO:0000313" key="6">
    <source>
        <dbReference type="Proteomes" id="UP000023152"/>
    </source>
</evidence>
<feature type="region of interest" description="Disordered" evidence="3">
    <location>
        <begin position="59"/>
        <end position="84"/>
    </location>
</feature>
<dbReference type="SUPFAM" id="SSF54160">
    <property type="entry name" value="Chromo domain-like"/>
    <property type="match status" value="1"/>
</dbReference>
<dbReference type="InterPro" id="IPR050784">
    <property type="entry name" value="IAP"/>
</dbReference>
<sequence length="589" mass="68023">MSDDTVKTCSIPLESVEIETAPYQHKWTELPMDQLQLPLGQLRCFKKRANDNVLIKEEQFEEEREEQEQEEEEEQGQEDEHNNADDMNYEEITNVNANTNANANGLFFESNETSLNSVTILLELFDKDKELWPVGAKFHPGTDMVANINELKIGDIVHACDYKSQWFTGYIRMINYMSKQVCVHWLFWDRKWDEWVSLDRLQSVNNNMLHYHLPFSNMFALEAYQINTYNSIPLRKVFGCKDISNLLTQVAQEFKFPVLSTSHMNWYSNDADDDDDDNNDDNNDDDDNDDDGDDDLENNCYDHGHSLRNVRLGAKRGNRMLEARHNPMKQNGSFCQYVNLLEYYKSLKEYVSSQIAQYEIEHMNSEQKIDFQIQKLRKDLEDLENSLQLTKSISQKQNEMKQDIDNLSTSFQQWFQELEAGFLEWNTAQVVDWIRCIFFNSTVFSSSSSSSSNDNSDPNSCNASTVTENNSKIMQLLLDHIEKQKTTGIDLLSFNPLYLRIVLGIRNTEVQQLILSHIDRLQKIHANSTKKVSECPICCGADTSKGLVPCGHVGFCSQCAEHFLHTKCPICRATVQSVITTYYVNSLLG</sequence>
<dbReference type="OrthoDB" id="1711136at2759"/>